<feature type="compositionally biased region" description="Basic and acidic residues" evidence="3">
    <location>
        <begin position="649"/>
        <end position="670"/>
    </location>
</feature>
<dbReference type="CDD" id="cd00174">
    <property type="entry name" value="SH3"/>
    <property type="match status" value="1"/>
</dbReference>
<dbReference type="Gene3D" id="1.20.1270.60">
    <property type="entry name" value="Arfaptin homology (AH) domain/BAR domain"/>
    <property type="match status" value="1"/>
</dbReference>
<feature type="compositionally biased region" description="Basic and acidic residues" evidence="3">
    <location>
        <begin position="232"/>
        <end position="248"/>
    </location>
</feature>
<dbReference type="PANTHER" id="PTHR45827">
    <property type="entry name" value="SORTING NEXIN"/>
    <property type="match status" value="1"/>
</dbReference>
<dbReference type="PANTHER" id="PTHR45827:SF1">
    <property type="entry name" value="SORTING NEXIN"/>
    <property type="match status" value="1"/>
</dbReference>
<reference evidence="7" key="1">
    <citation type="journal article" date="2012" name="Science">
        <title>The Paleozoic origin of enzymatic lignin decomposition reconstructed from 31 fungal genomes.</title>
        <authorList>
            <person name="Floudas D."/>
            <person name="Binder M."/>
            <person name="Riley R."/>
            <person name="Barry K."/>
            <person name="Blanchette R.A."/>
            <person name="Henrissat B."/>
            <person name="Martinez A.T."/>
            <person name="Otillar R."/>
            <person name="Spatafora J.W."/>
            <person name="Yadav J.S."/>
            <person name="Aerts A."/>
            <person name="Benoit I."/>
            <person name="Boyd A."/>
            <person name="Carlson A."/>
            <person name="Copeland A."/>
            <person name="Coutinho P.M."/>
            <person name="de Vries R.P."/>
            <person name="Ferreira P."/>
            <person name="Findley K."/>
            <person name="Foster B."/>
            <person name="Gaskell J."/>
            <person name="Glotzer D."/>
            <person name="Gorecki P."/>
            <person name="Heitman J."/>
            <person name="Hesse C."/>
            <person name="Hori C."/>
            <person name="Igarashi K."/>
            <person name="Jurgens J.A."/>
            <person name="Kallen N."/>
            <person name="Kersten P."/>
            <person name="Kohler A."/>
            <person name="Kuees U."/>
            <person name="Kumar T.K.A."/>
            <person name="Kuo A."/>
            <person name="LaButti K."/>
            <person name="Larrondo L.F."/>
            <person name="Lindquist E."/>
            <person name="Ling A."/>
            <person name="Lombard V."/>
            <person name="Lucas S."/>
            <person name="Lundell T."/>
            <person name="Martin R."/>
            <person name="McLaughlin D.J."/>
            <person name="Morgenstern I."/>
            <person name="Morin E."/>
            <person name="Murat C."/>
            <person name="Nagy L.G."/>
            <person name="Nolan M."/>
            <person name="Ohm R.A."/>
            <person name="Patyshakuliyeva A."/>
            <person name="Rokas A."/>
            <person name="Ruiz-Duenas F.J."/>
            <person name="Sabat G."/>
            <person name="Salamov A."/>
            <person name="Samejima M."/>
            <person name="Schmutz J."/>
            <person name="Slot J.C."/>
            <person name="St John F."/>
            <person name="Stenlid J."/>
            <person name="Sun H."/>
            <person name="Sun S."/>
            <person name="Syed K."/>
            <person name="Tsang A."/>
            <person name="Wiebenga A."/>
            <person name="Young D."/>
            <person name="Pisabarro A."/>
            <person name="Eastwood D.C."/>
            <person name="Martin F."/>
            <person name="Cullen D."/>
            <person name="Grigoriev I.V."/>
            <person name="Hibbett D.S."/>
        </authorList>
    </citation>
    <scope>NUCLEOTIDE SEQUENCE [LARGE SCALE GENOMIC DNA]</scope>
    <source>
        <strain evidence="7">TFB10046</strain>
    </source>
</reference>
<dbReference type="InterPro" id="IPR019497">
    <property type="entry name" value="Sorting_nexin_WASP-bd-dom"/>
</dbReference>
<dbReference type="Pfam" id="PF00018">
    <property type="entry name" value="SH3_1"/>
    <property type="match status" value="1"/>
</dbReference>
<dbReference type="Pfam" id="PF00787">
    <property type="entry name" value="PX"/>
    <property type="match status" value="1"/>
</dbReference>
<keyword evidence="1 2" id="KW-0728">SH3 domain</keyword>
<dbReference type="GO" id="GO:0006897">
    <property type="term" value="P:endocytosis"/>
    <property type="evidence" value="ECO:0007669"/>
    <property type="project" value="TreeGrafter"/>
</dbReference>
<sequence length="718" mass="80645">MATLPRAAAKSPTASKFMSRPPSEFDAGINASTAWTEHLERGSSYHQTLSDDEETDLEREQGRPARALYDFEGKTEYQELSFVAGAELRILKELQEGWSLANCNGEVGLVPKSYYIFTAEFKSSPSTFSHSRQRAVTDNDDVTPRTSPRNTPPPLMPQATGDWTYFPSFRQSLLGGKSLNRFSSFVTTGAEDWVLNGSEEVPQEAFSHSRDHSRAQPDDDDENEDEEQQDDSVARERAAAEANKHFVEEGPSWKSKLPPFRVLVHTPEKRTNALTGAYTIYHVTSLFYAERPDDDPSPPPPPTRITVHRRFSHFVFLHTALTRRLPGIALPPLPEKQYAGRFSQEFVEARRGDLERYLARVVRHPVARYAEAVTFFLSCESEQEWRRLVPQHMNLPPAGPSFYARVFHPAFNVDADDARQAAEKFDVHTKAVKKGVQHLRSAFSKFRNARADMSVAQRLISYSFLSLITATPMAKASQALEDEDEEDDDEPGPSVKKGAINSHGAWCWRENCEECLRLTKNIQGMSDALHAVADMHEDNARTTSLATHESFKEVAHPDSIYAPVMETHRATLSRYRDASTTRPDEDIAARCETVLNTTMAEFDTYHTQKVEDFERLATVHLDGEIALYEAALARLRAAREAFDYADPAEDARPRAPSKHERELPSPRLRTEPPLTMPCPHVFDSAPMRPVSVAIQEGVGMLMGGDGRASVASVFGKFW</sequence>
<dbReference type="SUPFAM" id="SSF50044">
    <property type="entry name" value="SH3-domain"/>
    <property type="match status" value="1"/>
</dbReference>
<dbReference type="KEGG" id="adl:AURDEDRAFT_116110"/>
<dbReference type="InterPro" id="IPR027267">
    <property type="entry name" value="AH/BAR_dom_sf"/>
</dbReference>
<dbReference type="OMA" id="FDSAPMR"/>
<feature type="compositionally biased region" description="Acidic residues" evidence="3">
    <location>
        <begin position="218"/>
        <end position="230"/>
    </location>
</feature>
<evidence type="ECO:0000256" key="3">
    <source>
        <dbReference type="SAM" id="MobiDB-lite"/>
    </source>
</evidence>
<feature type="region of interest" description="Disordered" evidence="3">
    <location>
        <begin position="201"/>
        <end position="252"/>
    </location>
</feature>
<dbReference type="EMBL" id="JH687812">
    <property type="protein sequence ID" value="EJD39582.1"/>
    <property type="molecule type" value="Genomic_DNA"/>
</dbReference>
<dbReference type="SUPFAM" id="SSF64268">
    <property type="entry name" value="PX domain"/>
    <property type="match status" value="1"/>
</dbReference>
<evidence type="ECO:0000259" key="5">
    <source>
        <dbReference type="PROSITE" id="PS50195"/>
    </source>
</evidence>
<feature type="region of interest" description="Disordered" evidence="3">
    <location>
        <begin position="128"/>
        <end position="160"/>
    </location>
</feature>
<evidence type="ECO:0000313" key="6">
    <source>
        <dbReference type="EMBL" id="EJD39582.1"/>
    </source>
</evidence>
<dbReference type="InterPro" id="IPR036871">
    <property type="entry name" value="PX_dom_sf"/>
</dbReference>
<dbReference type="Gene3D" id="3.30.1520.10">
    <property type="entry name" value="Phox-like domain"/>
    <property type="match status" value="1"/>
</dbReference>
<evidence type="ECO:0000259" key="4">
    <source>
        <dbReference type="PROSITE" id="PS50002"/>
    </source>
</evidence>
<feature type="region of interest" description="Disordered" evidence="3">
    <location>
        <begin position="1"/>
        <end position="23"/>
    </location>
</feature>
<keyword evidence="7" id="KW-1185">Reference proteome</keyword>
<dbReference type="InterPro" id="IPR001683">
    <property type="entry name" value="PX_dom"/>
</dbReference>
<gene>
    <name evidence="6" type="ORF">AURDEDRAFT_116110</name>
</gene>
<accession>J0DC44</accession>
<dbReference type="PROSITE" id="PS50002">
    <property type="entry name" value="SH3"/>
    <property type="match status" value="1"/>
</dbReference>
<proteinExistence type="predicted"/>
<dbReference type="GO" id="GO:0035091">
    <property type="term" value="F:phosphatidylinositol binding"/>
    <property type="evidence" value="ECO:0007669"/>
    <property type="project" value="InterPro"/>
</dbReference>
<feature type="region of interest" description="Disordered" evidence="3">
    <location>
        <begin position="476"/>
        <end position="497"/>
    </location>
</feature>
<dbReference type="PROSITE" id="PS50195">
    <property type="entry name" value="PX"/>
    <property type="match status" value="1"/>
</dbReference>
<evidence type="ECO:0000256" key="2">
    <source>
        <dbReference type="PROSITE-ProRule" id="PRU00192"/>
    </source>
</evidence>
<dbReference type="GO" id="GO:0005886">
    <property type="term" value="C:plasma membrane"/>
    <property type="evidence" value="ECO:0007669"/>
    <property type="project" value="TreeGrafter"/>
</dbReference>
<protein>
    <submittedName>
        <fullName evidence="6">PX-domain-containing protein</fullName>
    </submittedName>
</protein>
<feature type="domain" description="SH3" evidence="4">
    <location>
        <begin position="60"/>
        <end position="120"/>
    </location>
</feature>
<dbReference type="InParanoid" id="J0DC44"/>
<dbReference type="OrthoDB" id="10254720at2759"/>
<dbReference type="SMART" id="SM00312">
    <property type="entry name" value="PX"/>
    <property type="match status" value="1"/>
</dbReference>
<feature type="compositionally biased region" description="Basic and acidic residues" evidence="3">
    <location>
        <begin position="207"/>
        <end position="217"/>
    </location>
</feature>
<dbReference type="AlphaFoldDB" id="J0DC44"/>
<dbReference type="GO" id="GO:0016197">
    <property type="term" value="P:endosomal transport"/>
    <property type="evidence" value="ECO:0007669"/>
    <property type="project" value="TreeGrafter"/>
</dbReference>
<dbReference type="InterPro" id="IPR001452">
    <property type="entry name" value="SH3_domain"/>
</dbReference>
<feature type="region of interest" description="Disordered" evidence="3">
    <location>
        <begin position="40"/>
        <end position="61"/>
    </location>
</feature>
<feature type="domain" description="PX" evidence="5">
    <location>
        <begin position="259"/>
        <end position="383"/>
    </location>
</feature>
<dbReference type="Proteomes" id="UP000006514">
    <property type="component" value="Unassembled WGS sequence"/>
</dbReference>
<dbReference type="SMART" id="SM00326">
    <property type="entry name" value="SH3"/>
    <property type="match status" value="1"/>
</dbReference>
<dbReference type="InterPro" id="IPR036028">
    <property type="entry name" value="SH3-like_dom_sf"/>
</dbReference>
<dbReference type="GO" id="GO:0031410">
    <property type="term" value="C:cytoplasmic vesicle"/>
    <property type="evidence" value="ECO:0007669"/>
    <property type="project" value="TreeGrafter"/>
</dbReference>
<name>J0DC44_AURST</name>
<feature type="compositionally biased region" description="Acidic residues" evidence="3">
    <location>
        <begin position="480"/>
        <end position="491"/>
    </location>
</feature>
<dbReference type="eggNOG" id="KOG2528">
    <property type="taxonomic scope" value="Eukaryota"/>
</dbReference>
<dbReference type="Pfam" id="PF10456">
    <property type="entry name" value="BAR_3_WASP_bdg"/>
    <property type="match status" value="1"/>
</dbReference>
<dbReference type="Gene3D" id="2.30.30.40">
    <property type="entry name" value="SH3 Domains"/>
    <property type="match status" value="1"/>
</dbReference>
<organism evidence="6 7">
    <name type="scientific">Auricularia subglabra (strain TFB-10046 / SS5)</name>
    <name type="common">White-rot fungus</name>
    <name type="synonym">Auricularia delicata (strain TFB10046)</name>
    <dbReference type="NCBI Taxonomy" id="717982"/>
    <lineage>
        <taxon>Eukaryota</taxon>
        <taxon>Fungi</taxon>
        <taxon>Dikarya</taxon>
        <taxon>Basidiomycota</taxon>
        <taxon>Agaricomycotina</taxon>
        <taxon>Agaricomycetes</taxon>
        <taxon>Auriculariales</taxon>
        <taxon>Auriculariaceae</taxon>
        <taxon>Auricularia</taxon>
    </lineage>
</organism>
<evidence type="ECO:0000256" key="1">
    <source>
        <dbReference type="ARBA" id="ARBA00022443"/>
    </source>
</evidence>
<evidence type="ECO:0000313" key="7">
    <source>
        <dbReference type="Proteomes" id="UP000006514"/>
    </source>
</evidence>
<dbReference type="GO" id="GO:0097320">
    <property type="term" value="P:plasma membrane tubulation"/>
    <property type="evidence" value="ECO:0007669"/>
    <property type="project" value="TreeGrafter"/>
</dbReference>
<feature type="region of interest" description="Disordered" evidence="3">
    <location>
        <begin position="646"/>
        <end position="674"/>
    </location>
</feature>